<evidence type="ECO:0000259" key="12">
    <source>
        <dbReference type="Pfam" id="PF06750"/>
    </source>
</evidence>
<evidence type="ECO:0000256" key="1">
    <source>
        <dbReference type="ARBA" id="ARBA00004429"/>
    </source>
</evidence>
<dbReference type="InterPro" id="IPR050882">
    <property type="entry name" value="Prepilin_peptidase/N-MTase"/>
</dbReference>
<gene>
    <name evidence="13" type="ORF">ACFOOR_04545</name>
</gene>
<feature type="transmembrane region" description="Helical" evidence="10">
    <location>
        <begin position="6"/>
        <end position="28"/>
    </location>
</feature>
<evidence type="ECO:0000256" key="10">
    <source>
        <dbReference type="SAM" id="Phobius"/>
    </source>
</evidence>
<evidence type="ECO:0000313" key="14">
    <source>
        <dbReference type="Proteomes" id="UP001595379"/>
    </source>
</evidence>
<reference evidence="14" key="1">
    <citation type="journal article" date="2019" name="Int. J. Syst. Evol. Microbiol.">
        <title>The Global Catalogue of Microorganisms (GCM) 10K type strain sequencing project: providing services to taxonomists for standard genome sequencing and annotation.</title>
        <authorList>
            <consortium name="The Broad Institute Genomics Platform"/>
            <consortium name="The Broad Institute Genome Sequencing Center for Infectious Disease"/>
            <person name="Wu L."/>
            <person name="Ma J."/>
        </authorList>
    </citation>
    <scope>NUCLEOTIDE SEQUENCE [LARGE SCALE GENOMIC DNA]</scope>
    <source>
        <strain evidence="14">KCTC 52487</strain>
    </source>
</reference>
<evidence type="ECO:0000256" key="8">
    <source>
        <dbReference type="RuleBase" id="RU003793"/>
    </source>
</evidence>
<dbReference type="EC" id="2.1.1.-" evidence="9"/>
<dbReference type="Pfam" id="PF06750">
    <property type="entry name" value="A24_N_bact"/>
    <property type="match status" value="1"/>
</dbReference>
<keyword evidence="14" id="KW-1185">Reference proteome</keyword>
<dbReference type="RefSeq" id="WP_343165006.1">
    <property type="nucleotide sequence ID" value="NZ_JBHRSV010000002.1"/>
</dbReference>
<evidence type="ECO:0000256" key="4">
    <source>
        <dbReference type="ARBA" id="ARBA00022519"/>
    </source>
</evidence>
<dbReference type="Proteomes" id="UP001595379">
    <property type="component" value="Unassembled WGS sequence"/>
</dbReference>
<evidence type="ECO:0000313" key="13">
    <source>
        <dbReference type="EMBL" id="MFC2925369.1"/>
    </source>
</evidence>
<proteinExistence type="inferred from homology"/>
<organism evidence="13 14">
    <name type="scientific">Hyphobacterium vulgare</name>
    <dbReference type="NCBI Taxonomy" id="1736751"/>
    <lineage>
        <taxon>Bacteria</taxon>
        <taxon>Pseudomonadati</taxon>
        <taxon>Pseudomonadota</taxon>
        <taxon>Alphaproteobacteria</taxon>
        <taxon>Maricaulales</taxon>
        <taxon>Maricaulaceae</taxon>
        <taxon>Hyphobacterium</taxon>
    </lineage>
</organism>
<comment type="catalytic activity">
    <reaction evidence="9">
        <text>Typically cleaves a -Gly-|-Phe- bond to release an N-terminal, basic peptide of 5-8 residues from type IV prepilin, and then N-methylates the new N-terminal amino group, the methyl donor being S-adenosyl-L-methionine.</text>
        <dbReference type="EC" id="3.4.23.43"/>
    </reaction>
</comment>
<keyword evidence="9" id="KW-0645">Protease</keyword>
<feature type="transmembrane region" description="Helical" evidence="10">
    <location>
        <begin position="98"/>
        <end position="116"/>
    </location>
</feature>
<keyword evidence="7 10" id="KW-0472">Membrane</keyword>
<feature type="transmembrane region" description="Helical" evidence="10">
    <location>
        <begin position="73"/>
        <end position="92"/>
    </location>
</feature>
<keyword evidence="9" id="KW-0808">Transferase</keyword>
<dbReference type="InterPro" id="IPR014032">
    <property type="entry name" value="Peptidase_A24A_bac"/>
</dbReference>
<dbReference type="Pfam" id="PF01478">
    <property type="entry name" value="Peptidase_A24"/>
    <property type="match status" value="1"/>
</dbReference>
<feature type="transmembrane region" description="Helical" evidence="10">
    <location>
        <begin position="148"/>
        <end position="169"/>
    </location>
</feature>
<evidence type="ECO:0000256" key="9">
    <source>
        <dbReference type="RuleBase" id="RU003794"/>
    </source>
</evidence>
<dbReference type="PANTHER" id="PTHR30487">
    <property type="entry name" value="TYPE 4 PREPILIN-LIKE PROTEINS LEADER PEPTIDE-PROCESSING ENZYME"/>
    <property type="match status" value="1"/>
</dbReference>
<dbReference type="GO" id="GO:0016787">
    <property type="term" value="F:hydrolase activity"/>
    <property type="evidence" value="ECO:0007669"/>
    <property type="project" value="UniProtKB-KW"/>
</dbReference>
<comment type="similarity">
    <text evidence="2 8">Belongs to the peptidase A24 family.</text>
</comment>
<keyword evidence="3" id="KW-1003">Cell membrane</keyword>
<dbReference type="PRINTS" id="PR00864">
    <property type="entry name" value="PREPILNPTASE"/>
</dbReference>
<comment type="caution">
    <text evidence="13">The sequence shown here is derived from an EMBL/GenBank/DDBJ whole genome shotgun (WGS) entry which is preliminary data.</text>
</comment>
<feature type="transmembrane region" description="Helical" evidence="10">
    <location>
        <begin position="123"/>
        <end position="142"/>
    </location>
</feature>
<evidence type="ECO:0000256" key="7">
    <source>
        <dbReference type="ARBA" id="ARBA00023136"/>
    </source>
</evidence>
<feature type="domain" description="Prepilin type IV endopeptidase peptidase" evidence="11">
    <location>
        <begin position="106"/>
        <end position="209"/>
    </location>
</feature>
<comment type="subcellular location">
    <subcellularLocation>
        <location evidence="1">Cell inner membrane</location>
        <topology evidence="1">Multi-pass membrane protein</topology>
    </subcellularLocation>
    <subcellularLocation>
        <location evidence="9">Cell membrane</location>
        <topology evidence="9">Multi-pass membrane protein</topology>
    </subcellularLocation>
</comment>
<feature type="transmembrane region" description="Helical" evidence="10">
    <location>
        <begin position="227"/>
        <end position="246"/>
    </location>
</feature>
<feature type="domain" description="Prepilin peptidase A24 N-terminal" evidence="12">
    <location>
        <begin position="16"/>
        <end position="93"/>
    </location>
</feature>
<sequence length="253" mass="26068">MSTAFLDIFLLAASPFIGSFVTATARAWPDWSRVGVARSSCEGCGRTLGVRDLVPVLSYLLQRGKCRTCETRIWPLHPAGEAVAVLVALAAVIATDDWTTLVAAGLGWTLLFASLVDFRTFLLPDAVTLGLIPAGLAVSYGLGGIDELVWAAAGALAGYVILAGIALLYRLLRGREGLGMGDAKLLAAGGAWCGLVALPWIVAIGAGLTLFGVAIASVFGTKLTRDLALPFGPGLAAGVFLAFLLARSPLAAG</sequence>
<evidence type="ECO:0000256" key="6">
    <source>
        <dbReference type="ARBA" id="ARBA00022989"/>
    </source>
</evidence>
<dbReference type="Gene3D" id="1.20.120.1220">
    <property type="match status" value="1"/>
</dbReference>
<name>A0ABV6ZVE5_9PROT</name>
<keyword evidence="9 13" id="KW-0378">Hydrolase</keyword>
<protein>
    <recommendedName>
        <fullName evidence="9">Prepilin leader peptidase/N-methyltransferase</fullName>
        <ecNumber evidence="9">2.1.1.-</ecNumber>
        <ecNumber evidence="9">3.4.23.43</ecNumber>
    </recommendedName>
</protein>
<evidence type="ECO:0000256" key="3">
    <source>
        <dbReference type="ARBA" id="ARBA00022475"/>
    </source>
</evidence>
<dbReference type="EC" id="3.4.23.43" evidence="9"/>
<accession>A0ABV6ZVE5</accession>
<dbReference type="InterPro" id="IPR000045">
    <property type="entry name" value="Prepilin_IV_endopep_pep"/>
</dbReference>
<evidence type="ECO:0000259" key="11">
    <source>
        <dbReference type="Pfam" id="PF01478"/>
    </source>
</evidence>
<evidence type="ECO:0000256" key="5">
    <source>
        <dbReference type="ARBA" id="ARBA00022692"/>
    </source>
</evidence>
<feature type="transmembrane region" description="Helical" evidence="10">
    <location>
        <begin position="190"/>
        <end position="215"/>
    </location>
</feature>
<keyword evidence="6 10" id="KW-1133">Transmembrane helix</keyword>
<comment type="function">
    <text evidence="9">Plays an essential role in type IV pili and type II pseudopili formation by proteolytically removing the leader sequence from substrate proteins and subsequently monomethylating the alpha-amino group of the newly exposed N-terminal phenylalanine.</text>
</comment>
<keyword evidence="4" id="KW-0997">Cell inner membrane</keyword>
<dbReference type="PANTHER" id="PTHR30487:SF0">
    <property type="entry name" value="PREPILIN LEADER PEPTIDASE_N-METHYLTRANSFERASE-RELATED"/>
    <property type="match status" value="1"/>
</dbReference>
<keyword evidence="9" id="KW-0489">Methyltransferase</keyword>
<dbReference type="EMBL" id="JBHRSV010000002">
    <property type="protein sequence ID" value="MFC2925369.1"/>
    <property type="molecule type" value="Genomic_DNA"/>
</dbReference>
<evidence type="ECO:0000256" key="2">
    <source>
        <dbReference type="ARBA" id="ARBA00005801"/>
    </source>
</evidence>
<keyword evidence="5 9" id="KW-0812">Transmembrane</keyword>
<keyword evidence="9" id="KW-0511">Multifunctional enzyme</keyword>
<dbReference type="InterPro" id="IPR010627">
    <property type="entry name" value="Prepilin_pept_A24_N"/>
</dbReference>